<proteinExistence type="predicted"/>
<evidence type="ECO:0000313" key="2">
    <source>
        <dbReference type="EMBL" id="GFH41458.1"/>
    </source>
</evidence>
<sequence>MENTYHKNNVTFPIIPDGAVLVADNRVIMTNQQLIIKNPDAATERFEYNFDEKTVTNQTSQAYGPIQNQTSPIEPRMPQSRQEQATATVQPKTKSRYEPSSDVFERLRQMPTTAGKRPLSANSRTLLVDKPKRQSPIDDAKKRARENAIPPKPIKPYKHPLDTADTDELGINSLANKKVMKTQHSLGKSASSYLQAVAQQQVQPQVNKSPFDTPQQDYFTSKRSNRSTFDAVESQ</sequence>
<feature type="region of interest" description="Disordered" evidence="1">
    <location>
        <begin position="129"/>
        <end position="162"/>
    </location>
</feature>
<evidence type="ECO:0000313" key="3">
    <source>
        <dbReference type="Proteomes" id="UP000480303"/>
    </source>
</evidence>
<keyword evidence="3" id="KW-1185">Reference proteome</keyword>
<dbReference type="RefSeq" id="WP_172206961.1">
    <property type="nucleotide sequence ID" value="NZ_BLLI01000001.1"/>
</dbReference>
<feature type="region of interest" description="Disordered" evidence="1">
    <location>
        <begin position="201"/>
        <end position="235"/>
    </location>
</feature>
<reference evidence="2 3" key="1">
    <citation type="submission" date="2020-02" db="EMBL/GenBank/DDBJ databases">
        <title>Draft genome sequence of Lactococcus sp. Hs30E4-3.</title>
        <authorList>
            <person name="Noda S."/>
            <person name="Yuki M."/>
            <person name="Ohkuma M."/>
        </authorList>
    </citation>
    <scope>NUCLEOTIDE SEQUENCE [LARGE SCALE GENOMIC DNA]</scope>
    <source>
        <strain evidence="2 3">Hs30E4-3</strain>
    </source>
</reference>
<feature type="compositionally biased region" description="Polar residues" evidence="1">
    <location>
        <begin position="63"/>
        <end position="72"/>
    </location>
</feature>
<evidence type="ECO:0000256" key="1">
    <source>
        <dbReference type="SAM" id="MobiDB-lite"/>
    </source>
</evidence>
<comment type="caution">
    <text evidence="2">The sequence shown here is derived from an EMBL/GenBank/DDBJ whole genome shotgun (WGS) entry which is preliminary data.</text>
</comment>
<accession>A0A6A0BAH5</accession>
<feature type="compositionally biased region" description="Polar residues" evidence="1">
    <location>
        <begin position="79"/>
        <end position="92"/>
    </location>
</feature>
<feature type="compositionally biased region" description="Polar residues" evidence="1">
    <location>
        <begin position="207"/>
        <end position="235"/>
    </location>
</feature>
<feature type="region of interest" description="Disordered" evidence="1">
    <location>
        <begin position="63"/>
        <end position="100"/>
    </location>
</feature>
<dbReference type="AlphaFoldDB" id="A0A6A0BAH5"/>
<organism evidence="2 3">
    <name type="scientific">Pseudolactococcus hodotermopsidis</name>
    <dbReference type="NCBI Taxonomy" id="2709157"/>
    <lineage>
        <taxon>Bacteria</taxon>
        <taxon>Bacillati</taxon>
        <taxon>Bacillota</taxon>
        <taxon>Bacilli</taxon>
        <taxon>Lactobacillales</taxon>
        <taxon>Streptococcaceae</taxon>
        <taxon>Pseudolactococcus</taxon>
    </lineage>
</organism>
<dbReference type="Proteomes" id="UP000480303">
    <property type="component" value="Unassembled WGS sequence"/>
</dbReference>
<feature type="compositionally biased region" description="Basic and acidic residues" evidence="1">
    <location>
        <begin position="129"/>
        <end position="141"/>
    </location>
</feature>
<protein>
    <submittedName>
        <fullName evidence="2">Uncharacterized protein</fullName>
    </submittedName>
</protein>
<dbReference type="EMBL" id="BLLI01000001">
    <property type="protein sequence ID" value="GFH41458.1"/>
    <property type="molecule type" value="Genomic_DNA"/>
</dbReference>
<gene>
    <name evidence="2" type="ORF">Hs30E_00090</name>
</gene>
<name>A0A6A0BAH5_9LACT</name>